<evidence type="ECO:0000256" key="3">
    <source>
        <dbReference type="ARBA" id="ARBA00071976"/>
    </source>
</evidence>
<comment type="caution">
    <text evidence="4">The sequence shown here is derived from an EMBL/GenBank/DDBJ whole genome shotgun (WGS) entry which is preliminary data.</text>
</comment>
<protein>
    <recommendedName>
        <fullName evidence="3">Hydrogenase maturation factor HypC</fullName>
    </recommendedName>
</protein>
<dbReference type="FunFam" id="2.30.30.140:FF:000022">
    <property type="entry name" value="Hydrogenase assembly chaperone HybG"/>
    <property type="match status" value="1"/>
</dbReference>
<dbReference type="PANTHER" id="PTHR35177:SF2">
    <property type="entry name" value="HYDROGENASE MATURATION FACTOR HYBG"/>
    <property type="match status" value="1"/>
</dbReference>
<dbReference type="GO" id="GO:0005506">
    <property type="term" value="F:iron ion binding"/>
    <property type="evidence" value="ECO:0007669"/>
    <property type="project" value="TreeGrafter"/>
</dbReference>
<dbReference type="PANTHER" id="PTHR35177">
    <property type="entry name" value="HYDROGENASE MATURATION FACTOR HYBG"/>
    <property type="match status" value="1"/>
</dbReference>
<evidence type="ECO:0000256" key="2">
    <source>
        <dbReference type="ARBA" id="ARBA00053969"/>
    </source>
</evidence>
<dbReference type="GO" id="GO:1902670">
    <property type="term" value="F:carbon dioxide binding"/>
    <property type="evidence" value="ECO:0007669"/>
    <property type="project" value="TreeGrafter"/>
</dbReference>
<reference evidence="4 5" key="1">
    <citation type="submission" date="2020-08" db="EMBL/GenBank/DDBJ databases">
        <title>Genomic Encyclopedia of Type Strains, Phase IV (KMG-IV): sequencing the most valuable type-strain genomes for metagenomic binning, comparative biology and taxonomic classification.</title>
        <authorList>
            <person name="Goeker M."/>
        </authorList>
    </citation>
    <scope>NUCLEOTIDE SEQUENCE [LARGE SCALE GENOMIC DNA]</scope>
    <source>
        <strain evidence="4 5">DSM 12706</strain>
    </source>
</reference>
<comment type="function">
    <text evidence="2">Involved in the maturation of [NiFe] hydrogenases. Involved in the biosynthesis of the Fe(CN)(2)CO cofactor.</text>
</comment>
<dbReference type="RefSeq" id="WP_184254900.1">
    <property type="nucleotide sequence ID" value="NZ_JACHIH010000003.1"/>
</dbReference>
<dbReference type="PRINTS" id="PR00445">
    <property type="entry name" value="HUPFHYPC"/>
</dbReference>
<proteinExistence type="inferred from homology"/>
<dbReference type="SUPFAM" id="SSF159127">
    <property type="entry name" value="HupF/HypC-like"/>
    <property type="match status" value="1"/>
</dbReference>
<keyword evidence="5" id="KW-1185">Reference proteome</keyword>
<sequence>MCLGIPVQIKSITDPDKMLALAEVKGVRREINVTLVSEPAEPLEALIGRWVLLHVGFAVSRIDEDEARITLELLAETGAVEEELAAMVPQ</sequence>
<dbReference type="Gene3D" id="2.30.30.140">
    <property type="match status" value="1"/>
</dbReference>
<dbReference type="GO" id="GO:0051604">
    <property type="term" value="P:protein maturation"/>
    <property type="evidence" value="ECO:0007669"/>
    <property type="project" value="TreeGrafter"/>
</dbReference>
<organism evidence="4 5">
    <name type="scientific">Rhodopseudomonas rhenobacensis</name>
    <dbReference type="NCBI Taxonomy" id="87461"/>
    <lineage>
        <taxon>Bacteria</taxon>
        <taxon>Pseudomonadati</taxon>
        <taxon>Pseudomonadota</taxon>
        <taxon>Alphaproteobacteria</taxon>
        <taxon>Hyphomicrobiales</taxon>
        <taxon>Nitrobacteraceae</taxon>
        <taxon>Rhodopseudomonas</taxon>
    </lineage>
</organism>
<gene>
    <name evidence="4" type="ORF">HNR60_000988</name>
</gene>
<dbReference type="PROSITE" id="PS01097">
    <property type="entry name" value="HUPF_HYPC"/>
    <property type="match status" value="1"/>
</dbReference>
<evidence type="ECO:0000313" key="5">
    <source>
        <dbReference type="Proteomes" id="UP000542353"/>
    </source>
</evidence>
<comment type="similarity">
    <text evidence="1">Belongs to the HupF/HypC family.</text>
</comment>
<name>A0A7W7Z1L3_9BRAD</name>
<dbReference type="AlphaFoldDB" id="A0A7W7Z1L3"/>
<evidence type="ECO:0000313" key="4">
    <source>
        <dbReference type="EMBL" id="MBB5046246.1"/>
    </source>
</evidence>
<dbReference type="NCBIfam" id="TIGR00074">
    <property type="entry name" value="hypC_hupF"/>
    <property type="match status" value="1"/>
</dbReference>
<accession>A0A7W7Z1L3</accession>
<dbReference type="InterPro" id="IPR019812">
    <property type="entry name" value="Hydgase_assmbl_chp_CS"/>
</dbReference>
<dbReference type="EMBL" id="JACHIH010000003">
    <property type="protein sequence ID" value="MBB5046246.1"/>
    <property type="molecule type" value="Genomic_DNA"/>
</dbReference>
<dbReference type="Pfam" id="PF01455">
    <property type="entry name" value="HupF_HypC"/>
    <property type="match status" value="1"/>
</dbReference>
<dbReference type="InterPro" id="IPR001109">
    <property type="entry name" value="Hydrogenase_HupF/HypC"/>
</dbReference>
<evidence type="ECO:0000256" key="1">
    <source>
        <dbReference type="ARBA" id="ARBA00006018"/>
    </source>
</evidence>
<dbReference type="Proteomes" id="UP000542353">
    <property type="component" value="Unassembled WGS sequence"/>
</dbReference>